<accession>A0A251WWP7</accession>
<organism evidence="1 2">
    <name type="scientific">Marivivens niveibacter</name>
    <dbReference type="NCBI Taxonomy" id="1930667"/>
    <lineage>
        <taxon>Bacteria</taxon>
        <taxon>Pseudomonadati</taxon>
        <taxon>Pseudomonadota</taxon>
        <taxon>Alphaproteobacteria</taxon>
        <taxon>Rhodobacterales</taxon>
        <taxon>Paracoccaceae</taxon>
        <taxon>Marivivens group</taxon>
        <taxon>Marivivens</taxon>
    </lineage>
</organism>
<comment type="caution">
    <text evidence="1">The sequence shown here is derived from an EMBL/GenBank/DDBJ whole genome shotgun (WGS) entry which is preliminary data.</text>
</comment>
<protein>
    <recommendedName>
        <fullName evidence="3">DUF5333 domain-containing protein</fullName>
    </recommendedName>
</protein>
<dbReference type="AlphaFoldDB" id="A0A251WWP7"/>
<dbReference type="EMBL" id="MSPP01000004">
    <property type="protein sequence ID" value="OUD08792.1"/>
    <property type="molecule type" value="Genomic_DNA"/>
</dbReference>
<evidence type="ECO:0000313" key="1">
    <source>
        <dbReference type="EMBL" id="OUD08792.1"/>
    </source>
</evidence>
<dbReference type="Pfam" id="PF17267">
    <property type="entry name" value="DUF5333"/>
    <property type="match status" value="1"/>
</dbReference>
<name>A0A251WWP7_9RHOB</name>
<dbReference type="InterPro" id="IPR020349">
    <property type="entry name" value="Uncharacterised_14.7kDa"/>
</dbReference>
<gene>
    <name evidence="1" type="ORF">BVC71_12265</name>
</gene>
<evidence type="ECO:0000313" key="2">
    <source>
        <dbReference type="Proteomes" id="UP000194664"/>
    </source>
</evidence>
<dbReference type="Proteomes" id="UP000194664">
    <property type="component" value="Unassembled WGS sequence"/>
</dbReference>
<keyword evidence="2" id="KW-1185">Reference proteome</keyword>
<evidence type="ECO:0008006" key="3">
    <source>
        <dbReference type="Google" id="ProtNLM"/>
    </source>
</evidence>
<reference evidence="1 2" key="1">
    <citation type="submission" date="2016-12" db="EMBL/GenBank/DDBJ databases">
        <title>The draft genome sequence of HSLHS2.</title>
        <authorList>
            <person name="Hu D."/>
            <person name="Wang L."/>
            <person name="Shao Z."/>
        </authorList>
    </citation>
    <scope>NUCLEOTIDE SEQUENCE [LARGE SCALE GENOMIC DNA]</scope>
    <source>
        <strain evidence="1">MCCC 1A06712</strain>
    </source>
</reference>
<sequence>MTTFAVLIAGASSAAGDLASEPEISGGLINAGIAIEIATQCDSVDVRMIRGALYLRSLEQKAASMGYSETEIDEYIHDSDEKKRLERLARAQLAQMGAVVGNADSYCAVGQTEISANTEIGRLLR</sequence>
<proteinExistence type="predicted"/>